<organism evidence="3 6">
    <name type="scientific">Photobacterium iliopiscarium</name>
    <dbReference type="NCBI Taxonomy" id="56192"/>
    <lineage>
        <taxon>Bacteria</taxon>
        <taxon>Pseudomonadati</taxon>
        <taxon>Pseudomonadota</taxon>
        <taxon>Gammaproteobacteria</taxon>
        <taxon>Vibrionales</taxon>
        <taxon>Vibrionaceae</taxon>
        <taxon>Photobacterium</taxon>
    </lineage>
</organism>
<dbReference type="STRING" id="56192.UB38_02925"/>
<gene>
    <name evidence="3" type="ORF">C9I88_00440</name>
    <name evidence="4" type="ORF">C9J52_02210</name>
</gene>
<dbReference type="InterPro" id="IPR033881">
    <property type="entry name" value="vWA_BatA_type"/>
</dbReference>
<evidence type="ECO:0000313" key="3">
    <source>
        <dbReference type="EMBL" id="PSV99665.1"/>
    </source>
</evidence>
<dbReference type="AlphaFoldDB" id="A0A0D8P9G9"/>
<dbReference type="Pfam" id="PF00092">
    <property type="entry name" value="VWA"/>
    <property type="match status" value="1"/>
</dbReference>
<dbReference type="Proteomes" id="UP000241190">
    <property type="component" value="Unassembled WGS sequence"/>
</dbReference>
<name>A0A0D8P9G9_9GAMM</name>
<dbReference type="EMBL" id="PYOP01000003">
    <property type="protein sequence ID" value="PSW99196.1"/>
    <property type="molecule type" value="Genomic_DNA"/>
</dbReference>
<evidence type="ECO:0000313" key="5">
    <source>
        <dbReference type="Proteomes" id="UP000241190"/>
    </source>
</evidence>
<dbReference type="RefSeq" id="WP_045037671.1">
    <property type="nucleotide sequence ID" value="NZ_JZSR01000025.1"/>
</dbReference>
<dbReference type="CDD" id="cd01467">
    <property type="entry name" value="vWA_BatA_type"/>
    <property type="match status" value="1"/>
</dbReference>
<dbReference type="Gene3D" id="3.40.50.410">
    <property type="entry name" value="von Willebrand factor, type A domain"/>
    <property type="match status" value="1"/>
</dbReference>
<evidence type="ECO:0000313" key="6">
    <source>
        <dbReference type="Proteomes" id="UP000241954"/>
    </source>
</evidence>
<dbReference type="SMART" id="SM00327">
    <property type="entry name" value="VWA"/>
    <property type="match status" value="1"/>
</dbReference>
<evidence type="ECO:0000256" key="1">
    <source>
        <dbReference type="SAM" id="Phobius"/>
    </source>
</evidence>
<reference evidence="3 6" key="1">
    <citation type="submission" date="2018-01" db="EMBL/GenBank/DDBJ databases">
        <title>Whole genome sequencing of Histamine producing bacteria.</title>
        <authorList>
            <person name="Butler K."/>
        </authorList>
    </citation>
    <scope>NUCLEOTIDE SEQUENCE [LARGE SCALE GENOMIC DNA]</scope>
    <source>
        <strain evidence="4 5">ATCC 51761</strain>
        <strain evidence="3 6">NCIMB 13481</strain>
    </source>
</reference>
<keyword evidence="1" id="KW-0812">Transmembrane</keyword>
<dbReference type="InterPro" id="IPR002035">
    <property type="entry name" value="VWF_A"/>
</dbReference>
<dbReference type="PANTHER" id="PTHR22550">
    <property type="entry name" value="SPORE GERMINATION PROTEIN"/>
    <property type="match status" value="1"/>
</dbReference>
<evidence type="ECO:0000259" key="2">
    <source>
        <dbReference type="PROSITE" id="PS50234"/>
    </source>
</evidence>
<sequence>MFEFVWLWAWALLPLAWLVYRFSKPVAQPAAIHLPQLPQGVGQKQPSSIIRKVLMSLVWVSLVCAIARPVWYGDPIEIKPEHRDMLLAVDLSGSMAIPDMVTKDGQSIDRLTAVKHVLADFIAKRKGDRLGLVVFADHGYLQTPLTFDRKTVEQQLNRTVLGLIGQSTAIGEGLGVATKTFIDSKAPQRVIILLSDGGNTSGVIGPIEAAKLAKESHVKIYTVGIGADKMIQKGFFGDRVVNPSSDLDEKTLSKIAAMTGGEYFRARNPQQLAKIYDVINKLQPVNNAQQTWRPRDELFRYPLTLALLLSVIIAFMRKRHG</sequence>
<evidence type="ECO:0000313" key="4">
    <source>
        <dbReference type="EMBL" id="PSW99196.1"/>
    </source>
</evidence>
<comment type="caution">
    <text evidence="3">The sequence shown here is derived from an EMBL/GenBank/DDBJ whole genome shotgun (WGS) entry which is preliminary data.</text>
</comment>
<protein>
    <submittedName>
        <fullName evidence="3">VWA domain-containing protein</fullName>
    </submittedName>
</protein>
<dbReference type="SUPFAM" id="SSF53300">
    <property type="entry name" value="vWA-like"/>
    <property type="match status" value="1"/>
</dbReference>
<feature type="domain" description="VWFA" evidence="2">
    <location>
        <begin position="84"/>
        <end position="279"/>
    </location>
</feature>
<dbReference type="InterPro" id="IPR036465">
    <property type="entry name" value="vWFA_dom_sf"/>
</dbReference>
<dbReference type="InterPro" id="IPR050768">
    <property type="entry name" value="UPF0353/GerABKA_families"/>
</dbReference>
<dbReference type="PROSITE" id="PS50234">
    <property type="entry name" value="VWFA"/>
    <property type="match status" value="1"/>
</dbReference>
<dbReference type="GeneID" id="93546938"/>
<keyword evidence="1" id="KW-0472">Membrane</keyword>
<dbReference type="Proteomes" id="UP000241954">
    <property type="component" value="Unassembled WGS sequence"/>
</dbReference>
<accession>A0A0D8P9G9</accession>
<proteinExistence type="predicted"/>
<feature type="transmembrane region" description="Helical" evidence="1">
    <location>
        <begin position="298"/>
        <end position="316"/>
    </location>
</feature>
<keyword evidence="1" id="KW-1133">Transmembrane helix</keyword>
<keyword evidence="5" id="KW-1185">Reference proteome</keyword>
<dbReference type="PANTHER" id="PTHR22550:SF18">
    <property type="entry name" value="VWFA DOMAIN-CONTAINING PROTEIN"/>
    <property type="match status" value="1"/>
</dbReference>
<dbReference type="OrthoDB" id="6206554at2"/>
<dbReference type="EMBL" id="PYLW01000001">
    <property type="protein sequence ID" value="PSV99665.1"/>
    <property type="molecule type" value="Genomic_DNA"/>
</dbReference>